<evidence type="ECO:0000313" key="8">
    <source>
        <dbReference type="EMBL" id="MDT2513279.1"/>
    </source>
</evidence>
<feature type="transmembrane region" description="Helical" evidence="6">
    <location>
        <begin position="12"/>
        <end position="34"/>
    </location>
</feature>
<dbReference type="PANTHER" id="PTHR40064:SF1">
    <property type="entry name" value="MEMBRANE PROTEIN"/>
    <property type="match status" value="1"/>
</dbReference>
<evidence type="ECO:0000313" key="9">
    <source>
        <dbReference type="Proteomes" id="UP001264335"/>
    </source>
</evidence>
<dbReference type="InterPro" id="IPR038323">
    <property type="entry name" value="ArAE_1_C_sf"/>
</dbReference>
<gene>
    <name evidence="8" type="ORF">P7D79_03415</name>
</gene>
<keyword evidence="5 6" id="KW-0472">Membrane</keyword>
<dbReference type="InterPro" id="IPR021062">
    <property type="entry name" value="ArAE_1_C"/>
</dbReference>
<dbReference type="AlphaFoldDB" id="A0ABD5F4C0"/>
<dbReference type="Pfam" id="PF11728">
    <property type="entry name" value="ArAE_1_C"/>
    <property type="match status" value="1"/>
</dbReference>
<dbReference type="InterPro" id="IPR052984">
    <property type="entry name" value="UPF0421"/>
</dbReference>
<comment type="caution">
    <text evidence="8">The sequence shown here is derived from an EMBL/GenBank/DDBJ whole genome shotgun (WGS) entry which is preliminary data.</text>
</comment>
<evidence type="ECO:0000256" key="1">
    <source>
        <dbReference type="ARBA" id="ARBA00004651"/>
    </source>
</evidence>
<evidence type="ECO:0000256" key="4">
    <source>
        <dbReference type="ARBA" id="ARBA00022989"/>
    </source>
</evidence>
<dbReference type="Pfam" id="PF06081">
    <property type="entry name" value="ArAE_1"/>
    <property type="match status" value="1"/>
</dbReference>
<evidence type="ECO:0000259" key="7">
    <source>
        <dbReference type="Pfam" id="PF11728"/>
    </source>
</evidence>
<dbReference type="Gene3D" id="1.20.120.940">
    <property type="entry name" value="Putative aromatic acid exporter, C-terminal domain"/>
    <property type="match status" value="1"/>
</dbReference>
<name>A0ABD5F4C0_ENTAV</name>
<evidence type="ECO:0000256" key="5">
    <source>
        <dbReference type="ARBA" id="ARBA00023136"/>
    </source>
</evidence>
<evidence type="ECO:0000256" key="2">
    <source>
        <dbReference type="ARBA" id="ARBA00022475"/>
    </source>
</evidence>
<organism evidence="8 9">
    <name type="scientific">Enterococcus avium</name>
    <name type="common">Streptococcus avium</name>
    <dbReference type="NCBI Taxonomy" id="33945"/>
    <lineage>
        <taxon>Bacteria</taxon>
        <taxon>Bacillati</taxon>
        <taxon>Bacillota</taxon>
        <taxon>Bacilli</taxon>
        <taxon>Lactobacillales</taxon>
        <taxon>Enterococcaceae</taxon>
        <taxon>Enterococcus</taxon>
    </lineage>
</organism>
<accession>A0ABD5F4C0</accession>
<keyword evidence="3 6" id="KW-0812">Transmembrane</keyword>
<keyword evidence="4 6" id="KW-1133">Transmembrane helix</keyword>
<dbReference type="GO" id="GO:0005886">
    <property type="term" value="C:plasma membrane"/>
    <property type="evidence" value="ECO:0007669"/>
    <property type="project" value="UniProtKB-SubCell"/>
</dbReference>
<dbReference type="PANTHER" id="PTHR40064">
    <property type="entry name" value="MEMBRANE PROTEIN-RELATED"/>
    <property type="match status" value="1"/>
</dbReference>
<dbReference type="EMBL" id="JARPWY010000006">
    <property type="protein sequence ID" value="MDT2513279.1"/>
    <property type="molecule type" value="Genomic_DNA"/>
</dbReference>
<reference evidence="8 9" key="1">
    <citation type="submission" date="2023-03" db="EMBL/GenBank/DDBJ databases">
        <authorList>
            <person name="Shen W."/>
            <person name="Cai J."/>
        </authorList>
    </citation>
    <scope>NUCLEOTIDE SEQUENCE [LARGE SCALE GENOMIC DNA]</scope>
    <source>
        <strain evidence="8 9">Y2</strain>
    </source>
</reference>
<feature type="domain" description="Putative aromatic acid exporter C-terminal" evidence="7">
    <location>
        <begin position="115"/>
        <end position="278"/>
    </location>
</feature>
<evidence type="ECO:0000256" key="3">
    <source>
        <dbReference type="ARBA" id="ARBA00022692"/>
    </source>
</evidence>
<protein>
    <submittedName>
        <fullName evidence="8">Aromatic acid exporter family protein</fullName>
    </submittedName>
</protein>
<keyword evidence="2" id="KW-1003">Cell membrane</keyword>
<dbReference type="Proteomes" id="UP001264335">
    <property type="component" value="Unassembled WGS sequence"/>
</dbReference>
<comment type="subcellular location">
    <subcellularLocation>
        <location evidence="1">Cell membrane</location>
        <topology evidence="1">Multi-pass membrane protein</topology>
    </subcellularLocation>
</comment>
<proteinExistence type="predicted"/>
<evidence type="ECO:0000256" key="6">
    <source>
        <dbReference type="SAM" id="Phobius"/>
    </source>
</evidence>
<dbReference type="InterPro" id="IPR010343">
    <property type="entry name" value="ArAE_1"/>
</dbReference>
<sequence length="286" mass="33150">MLTIASTRSETLRIGLHRIITFIGTVVLCGLMNSVISAEWVAYGIVMVVLTFALSLRDLLKTLSGNAVVVSHLLRAPDQIITIENLVNEFSLLLIGLVIAIVVNNFQNCESQKKYLEKAVESTDREMQKIFYKLSAYLKDPTLNNQVWEDIIQLEKDILGYTAIAFQYQQNRLPRKDHYYVNYFEMRLQQSGVLHNLHYEMKNVRVFQSDSQIVAEFLDSMIDDLSKMNSPLIQLRKVADLILYIQQNNLSTTREEFISKVRLYHIVMNIEEFLKFKERFVATLDK</sequence>
<dbReference type="RefSeq" id="WP_311816913.1">
    <property type="nucleotide sequence ID" value="NZ_JARPWU010000013.1"/>
</dbReference>